<organism evidence="3 4">
    <name type="scientific">Monilinia vaccinii-corymbosi</name>
    <dbReference type="NCBI Taxonomy" id="61207"/>
    <lineage>
        <taxon>Eukaryota</taxon>
        <taxon>Fungi</taxon>
        <taxon>Dikarya</taxon>
        <taxon>Ascomycota</taxon>
        <taxon>Pezizomycotina</taxon>
        <taxon>Leotiomycetes</taxon>
        <taxon>Helotiales</taxon>
        <taxon>Sclerotiniaceae</taxon>
        <taxon>Monilinia</taxon>
    </lineage>
</organism>
<dbReference type="Proteomes" id="UP000672032">
    <property type="component" value="Chromosome 1"/>
</dbReference>
<evidence type="ECO:0000256" key="2">
    <source>
        <dbReference type="SAM" id="MobiDB-lite"/>
    </source>
</evidence>
<dbReference type="AlphaFoldDB" id="A0A8A3P951"/>
<evidence type="ECO:0000256" key="1">
    <source>
        <dbReference type="ARBA" id="ARBA00008889"/>
    </source>
</evidence>
<protein>
    <recommendedName>
        <fullName evidence="5">Ribosomal protein YmL11, mitochondrial</fullName>
    </recommendedName>
</protein>
<dbReference type="InterPro" id="IPR047865">
    <property type="entry name" value="Ribosomal_uL10_bac_type"/>
</dbReference>
<comment type="similarity">
    <text evidence="1">Belongs to the universal ribosomal protein uL10 family.</text>
</comment>
<dbReference type="InterPro" id="IPR043141">
    <property type="entry name" value="Ribosomal_uL10-like_sf"/>
</dbReference>
<feature type="region of interest" description="Disordered" evidence="2">
    <location>
        <begin position="96"/>
        <end position="121"/>
    </location>
</feature>
<gene>
    <name evidence="3" type="ORF">DSL72_003577</name>
</gene>
<dbReference type="PANTHER" id="PTHR11560">
    <property type="entry name" value="39S RIBOSOMAL PROTEIN L10, MITOCHONDRIAL"/>
    <property type="match status" value="1"/>
</dbReference>
<evidence type="ECO:0000313" key="3">
    <source>
        <dbReference type="EMBL" id="QSZ29067.1"/>
    </source>
</evidence>
<reference evidence="3" key="1">
    <citation type="submission" date="2020-10" db="EMBL/GenBank/DDBJ databases">
        <title>Genome Sequence of Monilinia vaccinii-corymbosi Sheds Light on Mummy Berry Disease Infection of Blueberry and Mating Type.</title>
        <authorList>
            <person name="Yow A.G."/>
            <person name="Zhang Y."/>
            <person name="Bansal K."/>
            <person name="Eacker S.M."/>
            <person name="Sullivan S."/>
            <person name="Liachko I."/>
            <person name="Cubeta M.A."/>
            <person name="Rollins J.A."/>
            <person name="Ashrafi H."/>
        </authorList>
    </citation>
    <scope>NUCLEOTIDE SEQUENCE</scope>
    <source>
        <strain evidence="3">RL-1</strain>
    </source>
</reference>
<evidence type="ECO:0000313" key="4">
    <source>
        <dbReference type="Proteomes" id="UP000672032"/>
    </source>
</evidence>
<dbReference type="EMBL" id="CP063405">
    <property type="protein sequence ID" value="QSZ29067.1"/>
    <property type="molecule type" value="Genomic_DNA"/>
</dbReference>
<dbReference type="OrthoDB" id="360689at2759"/>
<keyword evidence="4" id="KW-1185">Reference proteome</keyword>
<evidence type="ECO:0008006" key="5">
    <source>
        <dbReference type="Google" id="ProtNLM"/>
    </source>
</evidence>
<proteinExistence type="inferred from homology"/>
<dbReference type="Gene3D" id="3.30.70.1730">
    <property type="match status" value="1"/>
</dbReference>
<dbReference type="SUPFAM" id="SSF160369">
    <property type="entry name" value="Ribosomal protein L10-like"/>
    <property type="match status" value="1"/>
</dbReference>
<sequence>MYLSIVFYTYPFVVLTCRQRLLLERLNPNDRSIKKARARSVQPVRFTGEDSQLMRPRIQTPSKAIASILRCKRTPLRHRQYATAAAAAAFTPAASHEQMTRASPPLSQYPSTQPPSYKPPEFRKSQLLRKYASLLRSTPLMLLFQHNNLKAGEWVAIRRELALALRKVDAAREAEGHPNLNLADGIKLEIVQTGILAAALRIVEFFKPDSQVPKLDPTDPATPSSATFPIVNARGDGLTHTLSRAAHEAVSHKKIKNAHGLSPLLAGPVVLLTFPLVSPQHLKTALTILSPSAPLFPAPKKKANPGWHDPIVQSGLQKLFLLGARVEGKVFDVDGTQWVGSIEGGLDGLRAQLMAMLQGIGGGITNTLESAGKSLYFTVEGRRMMLEDEEKGTSSETPKE</sequence>
<name>A0A8A3P951_9HELO</name>
<accession>A0A8A3P951</accession>